<dbReference type="PANTHER" id="PTHR12822:SF2">
    <property type="entry name" value="PROTEIN YIPF"/>
    <property type="match status" value="1"/>
</dbReference>
<feature type="transmembrane region" description="Helical" evidence="6">
    <location>
        <begin position="221"/>
        <end position="243"/>
    </location>
</feature>
<evidence type="ECO:0000256" key="2">
    <source>
        <dbReference type="ARBA" id="ARBA00010596"/>
    </source>
</evidence>
<dbReference type="AlphaFoldDB" id="A0A0D2LLL8"/>
<feature type="compositionally biased region" description="Low complexity" evidence="7">
    <location>
        <begin position="83"/>
        <end position="92"/>
    </location>
</feature>
<dbReference type="PANTHER" id="PTHR12822">
    <property type="entry name" value="PROTEIN YIPF"/>
    <property type="match status" value="1"/>
</dbReference>
<dbReference type="GO" id="GO:0031267">
    <property type="term" value="F:small GTPase binding"/>
    <property type="evidence" value="ECO:0007669"/>
    <property type="project" value="InterPro"/>
</dbReference>
<feature type="transmembrane region" description="Helical" evidence="6">
    <location>
        <begin position="149"/>
        <end position="170"/>
    </location>
</feature>
<keyword evidence="5 6" id="KW-0472">Membrane</keyword>
<organism evidence="9 10">
    <name type="scientific">Monoraphidium neglectum</name>
    <dbReference type="NCBI Taxonomy" id="145388"/>
    <lineage>
        <taxon>Eukaryota</taxon>
        <taxon>Viridiplantae</taxon>
        <taxon>Chlorophyta</taxon>
        <taxon>core chlorophytes</taxon>
        <taxon>Chlorophyceae</taxon>
        <taxon>CS clade</taxon>
        <taxon>Sphaeropleales</taxon>
        <taxon>Selenastraceae</taxon>
        <taxon>Monoraphidium</taxon>
    </lineage>
</organism>
<dbReference type="InterPro" id="IPR006977">
    <property type="entry name" value="Yip1_dom"/>
</dbReference>
<keyword evidence="4 6" id="KW-1133">Transmembrane helix</keyword>
<dbReference type="STRING" id="145388.A0A0D2LLL8"/>
<evidence type="ECO:0000259" key="8">
    <source>
        <dbReference type="Pfam" id="PF04893"/>
    </source>
</evidence>
<name>A0A0D2LLL8_9CHLO</name>
<keyword evidence="3 6" id="KW-0812">Transmembrane</keyword>
<evidence type="ECO:0000256" key="7">
    <source>
        <dbReference type="SAM" id="MobiDB-lite"/>
    </source>
</evidence>
<evidence type="ECO:0000313" key="9">
    <source>
        <dbReference type="EMBL" id="KIZ07254.1"/>
    </source>
</evidence>
<comment type="subcellular location">
    <subcellularLocation>
        <location evidence="6">Golgi apparatus membrane</location>
        <topology evidence="6">Multi-pass membrane protein</topology>
    </subcellularLocation>
    <subcellularLocation>
        <location evidence="1">Membrane</location>
        <topology evidence="1">Multi-pass membrane protein</topology>
    </subcellularLocation>
</comment>
<dbReference type="Pfam" id="PF04893">
    <property type="entry name" value="Yip1"/>
    <property type="match status" value="1"/>
</dbReference>
<feature type="transmembrane region" description="Helical" evidence="6">
    <location>
        <begin position="255"/>
        <end position="274"/>
    </location>
</feature>
<reference evidence="9 10" key="1">
    <citation type="journal article" date="2013" name="BMC Genomics">
        <title>Reconstruction of the lipid metabolism for the microalga Monoraphidium neglectum from its genome sequence reveals characteristics suitable for biofuel production.</title>
        <authorList>
            <person name="Bogen C."/>
            <person name="Al-Dilaimi A."/>
            <person name="Albersmeier A."/>
            <person name="Wichmann J."/>
            <person name="Grundmann M."/>
            <person name="Rupp O."/>
            <person name="Lauersen K.J."/>
            <person name="Blifernez-Klassen O."/>
            <person name="Kalinowski J."/>
            <person name="Goesmann A."/>
            <person name="Mussgnug J.H."/>
            <person name="Kruse O."/>
        </authorList>
    </citation>
    <scope>NUCLEOTIDE SEQUENCE [LARGE SCALE GENOMIC DNA]</scope>
    <source>
        <strain evidence="9 10">SAG 48.87</strain>
    </source>
</reference>
<dbReference type="Proteomes" id="UP000054498">
    <property type="component" value="Unassembled WGS sequence"/>
</dbReference>
<feature type="transmembrane region" description="Helical" evidence="6">
    <location>
        <begin position="312"/>
        <end position="334"/>
    </location>
</feature>
<proteinExistence type="inferred from homology"/>
<gene>
    <name evidence="9" type="ORF">MNEG_0708</name>
</gene>
<feature type="region of interest" description="Disordered" evidence="7">
    <location>
        <begin position="75"/>
        <end position="99"/>
    </location>
</feature>
<evidence type="ECO:0000256" key="1">
    <source>
        <dbReference type="ARBA" id="ARBA00004141"/>
    </source>
</evidence>
<sequence length="337" mass="35661">MAFVLRANPFQSSSLYDLNTTYVPPDLIIHEETADAVVPAVLDAAAAQRSQPVHTASVPPAAPAAAPLQFTGAGAAGSGRPGAAGPASSSAPAAPPGDDDPSKYALWNVRRYRSFFNVDTNDVLWRVGSSFLGPFKPDFMAETMTSPDLYGPFWVATTLIFVTAVAGNYAEFIAWNREAAAAGGKGDAGGGGAAPIPAPGGGAGGGASIADHQWYTDYAKISYSAVLFYGYVFVLGMAFYFTLRWFRSEIRLANVWCIYGYSLTIFIPMAFICIPPLALLRWLAVMAATAISGTFVVANLKQSIYEAAPAKAVLLLGIIFGCHVGLGLALRLYFFAW</sequence>
<dbReference type="EMBL" id="KK100279">
    <property type="protein sequence ID" value="KIZ07254.1"/>
    <property type="molecule type" value="Genomic_DNA"/>
</dbReference>
<dbReference type="GO" id="GO:0000139">
    <property type="term" value="C:Golgi membrane"/>
    <property type="evidence" value="ECO:0007669"/>
    <property type="project" value="UniProtKB-SubCell"/>
</dbReference>
<accession>A0A0D2LLL8</accession>
<keyword evidence="10" id="KW-1185">Reference proteome</keyword>
<dbReference type="GeneID" id="25726826"/>
<feature type="domain" description="Yip1" evidence="8">
    <location>
        <begin position="137"/>
        <end position="325"/>
    </location>
</feature>
<dbReference type="RefSeq" id="XP_013906273.1">
    <property type="nucleotide sequence ID" value="XM_014050819.1"/>
</dbReference>
<evidence type="ECO:0000313" key="10">
    <source>
        <dbReference type="Proteomes" id="UP000054498"/>
    </source>
</evidence>
<protein>
    <recommendedName>
        <fullName evidence="6">Protein YIP</fullName>
    </recommendedName>
</protein>
<evidence type="ECO:0000256" key="3">
    <source>
        <dbReference type="ARBA" id="ARBA00022692"/>
    </source>
</evidence>
<dbReference type="OrthoDB" id="10256463at2759"/>
<evidence type="ECO:0000256" key="6">
    <source>
        <dbReference type="RuleBase" id="RU361264"/>
    </source>
</evidence>
<evidence type="ECO:0000256" key="4">
    <source>
        <dbReference type="ARBA" id="ARBA00022989"/>
    </source>
</evidence>
<dbReference type="GO" id="GO:0016192">
    <property type="term" value="P:vesicle-mediated transport"/>
    <property type="evidence" value="ECO:0007669"/>
    <property type="project" value="InterPro"/>
</dbReference>
<feature type="transmembrane region" description="Helical" evidence="6">
    <location>
        <begin position="280"/>
        <end position="300"/>
    </location>
</feature>
<evidence type="ECO:0000256" key="5">
    <source>
        <dbReference type="ARBA" id="ARBA00023136"/>
    </source>
</evidence>
<comment type="similarity">
    <text evidence="2 6">Belongs to the YIP1 family.</text>
</comment>
<dbReference type="KEGG" id="mng:MNEG_0708"/>
<dbReference type="InterPro" id="IPR039765">
    <property type="entry name" value="Yip5/YIPF1/YIPF2"/>
</dbReference>